<accession>A0A7V7FXP0</accession>
<dbReference type="GO" id="GO:0006269">
    <property type="term" value="P:DNA replication, synthesis of primer"/>
    <property type="evidence" value="ECO:0007669"/>
    <property type="project" value="UniProtKB-KW"/>
</dbReference>
<feature type="domain" description="Toprim" evidence="7">
    <location>
        <begin position="226"/>
        <end position="323"/>
    </location>
</feature>
<name>A0A7V7FXP0_9GAMM</name>
<dbReference type="GO" id="GO:0016779">
    <property type="term" value="F:nucleotidyltransferase activity"/>
    <property type="evidence" value="ECO:0007669"/>
    <property type="project" value="UniProtKB-KW"/>
</dbReference>
<dbReference type="GO" id="GO:0008270">
    <property type="term" value="F:zinc ion binding"/>
    <property type="evidence" value="ECO:0007669"/>
    <property type="project" value="InterPro"/>
</dbReference>
<evidence type="ECO:0000313" key="8">
    <source>
        <dbReference type="EMBL" id="KAA0010756.1"/>
    </source>
</evidence>
<evidence type="ECO:0000256" key="6">
    <source>
        <dbReference type="ARBA" id="ARBA00023163"/>
    </source>
</evidence>
<dbReference type="GO" id="GO:1990077">
    <property type="term" value="C:primosome complex"/>
    <property type="evidence" value="ECO:0007669"/>
    <property type="project" value="UniProtKB-KW"/>
</dbReference>
<evidence type="ECO:0000256" key="3">
    <source>
        <dbReference type="ARBA" id="ARBA00022679"/>
    </source>
</evidence>
<dbReference type="InterPro" id="IPR006171">
    <property type="entry name" value="TOPRIM_dom"/>
</dbReference>
<evidence type="ECO:0000256" key="5">
    <source>
        <dbReference type="ARBA" id="ARBA00022705"/>
    </source>
</evidence>
<evidence type="ECO:0000313" key="9">
    <source>
        <dbReference type="Proteomes" id="UP000486760"/>
    </source>
</evidence>
<dbReference type="AlphaFoldDB" id="A0A7V7FXP0"/>
<keyword evidence="1" id="KW-0240">DNA-directed RNA polymerase</keyword>
<gene>
    <name evidence="8" type="ORF">F0A17_16190</name>
</gene>
<keyword evidence="6" id="KW-0804">Transcription</keyword>
<comment type="caution">
    <text evidence="8">The sequence shown here is derived from an EMBL/GenBank/DDBJ whole genome shotgun (WGS) entry which is preliminary data.</text>
</comment>
<evidence type="ECO:0000256" key="2">
    <source>
        <dbReference type="ARBA" id="ARBA00022515"/>
    </source>
</evidence>
<reference evidence="8 9" key="1">
    <citation type="submission" date="2019-08" db="EMBL/GenBank/DDBJ databases">
        <title>Bioinformatics analysis of the strain L3 and L5.</title>
        <authorList>
            <person name="Li X."/>
        </authorList>
    </citation>
    <scope>NUCLEOTIDE SEQUENCE [LARGE SCALE GENOMIC DNA]</scope>
    <source>
        <strain evidence="8 9">L5</strain>
    </source>
</reference>
<dbReference type="Gene3D" id="3.90.580.10">
    <property type="entry name" value="Zinc finger, CHC2-type domain"/>
    <property type="match status" value="1"/>
</dbReference>
<evidence type="ECO:0000256" key="1">
    <source>
        <dbReference type="ARBA" id="ARBA00022478"/>
    </source>
</evidence>
<dbReference type="CDD" id="cd01029">
    <property type="entry name" value="TOPRIM_primases"/>
    <property type="match status" value="1"/>
</dbReference>
<keyword evidence="5" id="KW-0235">DNA replication</keyword>
<dbReference type="RefSeq" id="WP_149329393.1">
    <property type="nucleotide sequence ID" value="NZ_VTPY01000006.1"/>
</dbReference>
<dbReference type="InterPro" id="IPR036977">
    <property type="entry name" value="DNA_primase_Znf_CHC2"/>
</dbReference>
<dbReference type="Pfam" id="PF13362">
    <property type="entry name" value="Toprim_3"/>
    <property type="match status" value="1"/>
</dbReference>
<dbReference type="Proteomes" id="UP000486760">
    <property type="component" value="Unassembled WGS sequence"/>
</dbReference>
<dbReference type="GO" id="GO:0000428">
    <property type="term" value="C:DNA-directed RNA polymerase complex"/>
    <property type="evidence" value="ECO:0007669"/>
    <property type="project" value="UniProtKB-KW"/>
</dbReference>
<keyword evidence="3" id="KW-0808">Transferase</keyword>
<evidence type="ECO:0000256" key="4">
    <source>
        <dbReference type="ARBA" id="ARBA00022695"/>
    </source>
</evidence>
<keyword evidence="2" id="KW-0639">Primosome</keyword>
<dbReference type="SUPFAM" id="SSF57783">
    <property type="entry name" value="Zinc beta-ribbon"/>
    <property type="match status" value="1"/>
</dbReference>
<keyword evidence="4" id="KW-0548">Nucleotidyltransferase</keyword>
<dbReference type="InterPro" id="IPR034154">
    <property type="entry name" value="TOPRIM_DnaG/twinkle"/>
</dbReference>
<keyword evidence="9" id="KW-1185">Reference proteome</keyword>
<proteinExistence type="predicted"/>
<dbReference type="EMBL" id="VTPY01000006">
    <property type="protein sequence ID" value="KAA0010756.1"/>
    <property type="molecule type" value="Genomic_DNA"/>
</dbReference>
<sequence length="332" mass="35853">MADNVIVKIQRAAMAALQAADTLLPEWLPDGERQGSEWLARNPARTDQASGSFGVSLATGKWNDFADSDAHGGDLVSLLSYLRGCRQVDAAMAIDRRLGLGIFRRSSAFAGQEGREPAAVLPDKATLRLCAQAERQEAQRQAALLARRLWNTAALACPDHHYLTAKELSPHLLRQSPQGQLLVPLYAEGQLVNLQCIDGQGRKRFLKGGRVRGAYSTLGRIVPGRCLYICEGWATGATLHAHTREPVACAMNAGNLTPVAQALRARYDGVEIVIAGDDDRKTPSNPGRAAANEAALAIGALVVFPVWPEGAPDDLSDFNDLARWYRRQGAQA</sequence>
<organism evidence="8 9">
    <name type="scientific">Billgrantia pellis</name>
    <dbReference type="NCBI Taxonomy" id="2606936"/>
    <lineage>
        <taxon>Bacteria</taxon>
        <taxon>Pseudomonadati</taxon>
        <taxon>Pseudomonadota</taxon>
        <taxon>Gammaproteobacteria</taxon>
        <taxon>Oceanospirillales</taxon>
        <taxon>Halomonadaceae</taxon>
        <taxon>Billgrantia</taxon>
    </lineage>
</organism>
<dbReference type="GO" id="GO:0003677">
    <property type="term" value="F:DNA binding"/>
    <property type="evidence" value="ECO:0007669"/>
    <property type="project" value="InterPro"/>
</dbReference>
<protein>
    <submittedName>
        <fullName evidence="8">Toprim domain-containing protein</fullName>
    </submittedName>
</protein>
<evidence type="ECO:0000259" key="7">
    <source>
        <dbReference type="Pfam" id="PF13362"/>
    </source>
</evidence>